<dbReference type="Pfam" id="PF19200">
    <property type="entry name" value="MupG_N"/>
    <property type="match status" value="1"/>
</dbReference>
<dbReference type="RefSeq" id="WP_133578793.1">
    <property type="nucleotide sequence ID" value="NZ_SNYJ01000001.1"/>
</dbReference>
<comment type="caution">
    <text evidence="3">The sequence shown here is derived from an EMBL/GenBank/DDBJ whole genome shotgun (WGS) entry which is preliminary data.</text>
</comment>
<reference evidence="3 4" key="1">
    <citation type="submission" date="2019-03" db="EMBL/GenBank/DDBJ databases">
        <title>Genomic Encyclopedia of Type Strains, Phase IV (KMG-IV): sequencing the most valuable type-strain genomes for metagenomic binning, comparative biology and taxonomic classification.</title>
        <authorList>
            <person name="Goeker M."/>
        </authorList>
    </citation>
    <scope>NUCLEOTIDE SEQUENCE [LARGE SCALE GENOMIC DNA]</scope>
    <source>
        <strain evidence="3 4">DSM 28697</strain>
    </source>
</reference>
<dbReference type="PANTHER" id="PTHR38435:SF2">
    <property type="entry name" value="DUF871 DOMAIN-CONTAINING PROTEIN"/>
    <property type="match status" value="1"/>
</dbReference>
<accession>A0A4R6U8R7</accession>
<evidence type="ECO:0008006" key="5">
    <source>
        <dbReference type="Google" id="ProtNLM"/>
    </source>
</evidence>
<dbReference type="AlphaFoldDB" id="A0A4R6U8R7"/>
<dbReference type="InterPro" id="IPR043894">
    <property type="entry name" value="MupG_C"/>
</dbReference>
<feature type="domain" description="6-phospho-N-acetylmuramidase C-terminal" evidence="1">
    <location>
        <begin position="252"/>
        <end position="352"/>
    </location>
</feature>
<name>A0A4R6U8R7_9BACI</name>
<dbReference type="InterPro" id="IPR017853">
    <property type="entry name" value="GH"/>
</dbReference>
<feature type="domain" description="6-phospho-N-acetylmuramidase N-terminal" evidence="2">
    <location>
        <begin position="3"/>
        <end position="224"/>
    </location>
</feature>
<evidence type="ECO:0000259" key="2">
    <source>
        <dbReference type="Pfam" id="PF19200"/>
    </source>
</evidence>
<dbReference type="InterPro" id="IPR029000">
    <property type="entry name" value="Cyclophilin-like_dom_sf"/>
</dbReference>
<dbReference type="OrthoDB" id="5809921at2"/>
<dbReference type="Gene3D" id="2.40.100.10">
    <property type="entry name" value="Cyclophilin-like"/>
    <property type="match status" value="1"/>
</dbReference>
<evidence type="ECO:0000313" key="4">
    <source>
        <dbReference type="Proteomes" id="UP000295632"/>
    </source>
</evidence>
<dbReference type="InterPro" id="IPR008589">
    <property type="entry name" value="MupG"/>
</dbReference>
<dbReference type="Gene3D" id="3.20.20.70">
    <property type="entry name" value="Aldolase class I"/>
    <property type="match status" value="1"/>
</dbReference>
<proteinExistence type="predicted"/>
<gene>
    <name evidence="3" type="ORF">EV213_101412</name>
</gene>
<dbReference type="InterPro" id="IPR013785">
    <property type="entry name" value="Aldolase_TIM"/>
</dbReference>
<dbReference type="Pfam" id="PF05913">
    <property type="entry name" value="MupG_C"/>
    <property type="match status" value="1"/>
</dbReference>
<sequence length="357" mass="40258">MDGISVFQQHTSTEGQNEWLDTAMAAGATTVFTSLHIPEEDATQHKAALLTLGQETRQRGLRLVADISAVTLRNLPFLTAPKEIWQLGLDGVRIDDGISPVVVSQLSQTFQILLNASTLTQELLFACEKHGLERTKVEAWHNYYPRPNTGVGMEWLYDRNQWIQSLGIKTAAFVAGDAERRGPLYDGLPTVERQRHMSPYTAALQLKRKGLVDYVLLGDPAWSMDMQNMWQISKDEKCICLRYRQVLLDAAHQNVLQLPHTTRLDPSEDVVRSAVARRVAVEQKLEIAPLSTKPRRRGTITIDNSTYGRYQGELQLVKRPLPIDQRVNVVGEIVEEDLPIMELMRPGESFRLLPVQG</sequence>
<organism evidence="3 4">
    <name type="scientific">Aureibacillus halotolerans</name>
    <dbReference type="NCBI Taxonomy" id="1508390"/>
    <lineage>
        <taxon>Bacteria</taxon>
        <taxon>Bacillati</taxon>
        <taxon>Bacillota</taxon>
        <taxon>Bacilli</taxon>
        <taxon>Bacillales</taxon>
        <taxon>Bacillaceae</taxon>
        <taxon>Aureibacillus</taxon>
    </lineage>
</organism>
<evidence type="ECO:0000313" key="3">
    <source>
        <dbReference type="EMBL" id="TDQ42980.1"/>
    </source>
</evidence>
<dbReference type="Proteomes" id="UP000295632">
    <property type="component" value="Unassembled WGS sequence"/>
</dbReference>
<evidence type="ECO:0000259" key="1">
    <source>
        <dbReference type="Pfam" id="PF05913"/>
    </source>
</evidence>
<keyword evidence="4" id="KW-1185">Reference proteome</keyword>
<dbReference type="EMBL" id="SNYJ01000001">
    <property type="protein sequence ID" value="TDQ42980.1"/>
    <property type="molecule type" value="Genomic_DNA"/>
</dbReference>
<protein>
    <recommendedName>
        <fullName evidence="5">Outer surface protein</fullName>
    </recommendedName>
</protein>
<dbReference type="PANTHER" id="PTHR38435">
    <property type="match status" value="1"/>
</dbReference>
<dbReference type="InterPro" id="IPR043797">
    <property type="entry name" value="MupG_N"/>
</dbReference>
<dbReference type="SUPFAM" id="SSF51445">
    <property type="entry name" value="(Trans)glycosidases"/>
    <property type="match status" value="1"/>
</dbReference>
<dbReference type="SUPFAM" id="SSF50891">
    <property type="entry name" value="Cyclophilin-like"/>
    <property type="match status" value="1"/>
</dbReference>